<dbReference type="InParanoid" id="A0A2R5G0Z8"/>
<evidence type="ECO:0000313" key="4">
    <source>
        <dbReference type="Proteomes" id="UP000241890"/>
    </source>
</evidence>
<keyword evidence="2" id="KW-0812">Transmembrane</keyword>
<reference evidence="3 4" key="1">
    <citation type="submission" date="2017-12" db="EMBL/GenBank/DDBJ databases">
        <title>Sequencing, de novo assembly and annotation of complete genome of a new Thraustochytrid species, strain FCC1311.</title>
        <authorList>
            <person name="Sedici K."/>
            <person name="Godart F."/>
            <person name="Aiese Cigliano R."/>
            <person name="Sanseverino W."/>
            <person name="Barakat M."/>
            <person name="Ortet P."/>
            <person name="Marechal E."/>
            <person name="Cagnac O."/>
            <person name="Amato A."/>
        </authorList>
    </citation>
    <scope>NUCLEOTIDE SEQUENCE [LARGE SCALE GENOMIC DNA]</scope>
</reference>
<dbReference type="PANTHER" id="PTHR36417">
    <property type="entry name" value="SELENOPROTEIN DOMAIN PROTEIN (AFU_ORTHOLOGUE AFUA_1G05220)"/>
    <property type="match status" value="1"/>
</dbReference>
<keyword evidence="4" id="KW-1185">Reference proteome</keyword>
<evidence type="ECO:0000313" key="3">
    <source>
        <dbReference type="EMBL" id="GBG24680.1"/>
    </source>
</evidence>
<evidence type="ECO:0008006" key="5">
    <source>
        <dbReference type="Google" id="ProtNLM"/>
    </source>
</evidence>
<evidence type="ECO:0000256" key="1">
    <source>
        <dbReference type="ARBA" id="ARBA00023284"/>
    </source>
</evidence>
<dbReference type="Gene3D" id="3.40.30.10">
    <property type="entry name" value="Glutaredoxin"/>
    <property type="match status" value="1"/>
</dbReference>
<keyword evidence="1" id="KW-0676">Redox-active center</keyword>
<dbReference type="Proteomes" id="UP000241890">
    <property type="component" value="Unassembled WGS sequence"/>
</dbReference>
<dbReference type="NCBIfam" id="TIGR02174">
    <property type="entry name" value="CXXU_selWTH"/>
    <property type="match status" value="1"/>
</dbReference>
<dbReference type="SUPFAM" id="SSF52833">
    <property type="entry name" value="Thioredoxin-like"/>
    <property type="match status" value="1"/>
</dbReference>
<dbReference type="InterPro" id="IPR011893">
    <property type="entry name" value="Selenoprotein_Rdx-typ"/>
</dbReference>
<keyword evidence="2" id="KW-0472">Membrane</keyword>
<dbReference type="OrthoDB" id="60822at2759"/>
<gene>
    <name evidence="3" type="ORF">FCC1311_008982</name>
</gene>
<evidence type="ECO:0000256" key="2">
    <source>
        <dbReference type="SAM" id="Phobius"/>
    </source>
</evidence>
<protein>
    <recommendedName>
        <fullName evidence="5">Selenoprotein W</fullName>
    </recommendedName>
</protein>
<dbReference type="InterPro" id="IPR036249">
    <property type="entry name" value="Thioredoxin-like_sf"/>
</dbReference>
<feature type="transmembrane region" description="Helical" evidence="2">
    <location>
        <begin position="29"/>
        <end position="50"/>
    </location>
</feature>
<dbReference type="EMBL" id="BEYU01000008">
    <property type="protein sequence ID" value="GBG24680.1"/>
    <property type="molecule type" value="Genomic_DNA"/>
</dbReference>
<comment type="caution">
    <text evidence="3">The sequence shown here is derived from an EMBL/GenBank/DDBJ whole genome shotgun (WGS) entry which is preliminary data.</text>
</comment>
<name>A0A2R5G0Z8_9STRA</name>
<dbReference type="PANTHER" id="PTHR36417:SF2">
    <property type="entry name" value="SELENOPROTEIN DOMAIN PROTEIN (AFU_ORTHOLOGUE AFUA_1G05220)"/>
    <property type="match status" value="1"/>
</dbReference>
<dbReference type="AlphaFoldDB" id="A0A2R5G0Z8"/>
<dbReference type="Pfam" id="PF10262">
    <property type="entry name" value="Rdx"/>
    <property type="match status" value="1"/>
</dbReference>
<organism evidence="3 4">
    <name type="scientific">Hondaea fermentalgiana</name>
    <dbReference type="NCBI Taxonomy" id="2315210"/>
    <lineage>
        <taxon>Eukaryota</taxon>
        <taxon>Sar</taxon>
        <taxon>Stramenopiles</taxon>
        <taxon>Bigyra</taxon>
        <taxon>Labyrinthulomycetes</taxon>
        <taxon>Thraustochytrida</taxon>
        <taxon>Thraustochytriidae</taxon>
        <taxon>Hondaea</taxon>
    </lineage>
</organism>
<sequence length="174" mass="18285">MSAATALHGGPASSWEAQGGPEVRAGASWVAVAGGLVAAAAAAAGLAALAKRSREQRRDATARAAEAKQASAEACQLQAAKPSVEIAYCCKCKWGLRAAWMAQELLSTFEADLRSVNLAPSMEGGTYKITLQPSGQVIWDRRVDGGFPEAKEAKRRLRDSISPDRALGRCLDCK</sequence>
<keyword evidence="2" id="KW-1133">Transmembrane helix</keyword>
<proteinExistence type="predicted"/>
<accession>A0A2R5G0Z8</accession>